<comment type="similarity">
    <text evidence="1">Belongs to the APC5 family.</text>
</comment>
<keyword evidence="3" id="KW-0132">Cell division</keyword>
<evidence type="ECO:0000313" key="10">
    <source>
        <dbReference type="EMBL" id="KAA8917373.1"/>
    </source>
</evidence>
<accession>A0A642VDB0</accession>
<evidence type="ECO:0000256" key="7">
    <source>
        <dbReference type="SAM" id="Coils"/>
    </source>
</evidence>
<dbReference type="Pfam" id="PF12862">
    <property type="entry name" value="ANAPC5"/>
    <property type="match status" value="1"/>
</dbReference>
<dbReference type="GO" id="GO:0070979">
    <property type="term" value="P:protein K11-linked ubiquitination"/>
    <property type="evidence" value="ECO:0007669"/>
    <property type="project" value="TreeGrafter"/>
</dbReference>
<dbReference type="GO" id="GO:0005680">
    <property type="term" value="C:anaphase-promoting complex"/>
    <property type="evidence" value="ECO:0007669"/>
    <property type="project" value="InterPro"/>
</dbReference>
<keyword evidence="7" id="KW-0175">Coiled coil</keyword>
<keyword evidence="4" id="KW-0498">Mitosis</keyword>
<name>A0A642VDB0_9ASCO</name>
<protein>
    <recommendedName>
        <fullName evidence="2">Anaphase-promoting complex subunit 5</fullName>
    </recommendedName>
</protein>
<dbReference type="OrthoDB" id="2504561at2759"/>
<evidence type="ECO:0000313" key="11">
    <source>
        <dbReference type="Proteomes" id="UP000761534"/>
    </source>
</evidence>
<evidence type="ECO:0000256" key="6">
    <source>
        <dbReference type="ARBA" id="ARBA00023306"/>
    </source>
</evidence>
<organism evidence="10 11">
    <name type="scientific">Trichomonascus ciferrii</name>
    <dbReference type="NCBI Taxonomy" id="44093"/>
    <lineage>
        <taxon>Eukaryota</taxon>
        <taxon>Fungi</taxon>
        <taxon>Dikarya</taxon>
        <taxon>Ascomycota</taxon>
        <taxon>Saccharomycotina</taxon>
        <taxon>Dipodascomycetes</taxon>
        <taxon>Dipodascales</taxon>
        <taxon>Trichomonascaceae</taxon>
        <taxon>Trichomonascus</taxon>
        <taxon>Trichomonascus ciferrii complex</taxon>
    </lineage>
</organism>
<evidence type="ECO:0000256" key="5">
    <source>
        <dbReference type="ARBA" id="ARBA00022786"/>
    </source>
</evidence>
<evidence type="ECO:0000256" key="2">
    <source>
        <dbReference type="ARBA" id="ARBA00016066"/>
    </source>
</evidence>
<dbReference type="InterPro" id="IPR026000">
    <property type="entry name" value="Apc5_dom"/>
</dbReference>
<dbReference type="GO" id="GO:0045842">
    <property type="term" value="P:positive regulation of mitotic metaphase/anaphase transition"/>
    <property type="evidence" value="ECO:0007669"/>
    <property type="project" value="TreeGrafter"/>
</dbReference>
<sequence length="699" mass="78736">MPFRVAVMTSVLNFIDSVQGAGEFKKYQVIDGDLKVLKAELRGVPSSRGNEDLYGLLLIRLWKLESLDDLHSFFQRIEGYLEDTHSGEEVNNDESTHGAGESEEATSFGEARIMEDRCESRKVKPSSILGSFFRKCYLSFDQLSFDQIAGIWQAFQRFRLSSKVDLSAMERDGCGEGGAIEDDHMHILKNVEQVLIPATETVFISSENLDDMLEYQAERLEKHSSVLPEKTRELLENLISAHQTLPSSAHFVRYLDACKSLDYEKAFDHLHRFYDYTMDSRGRTHYQYALFTLAVLQAQYQGSKEALKAAQEAISVARENTDLACLTQILSWVHSYLVSNPTVEVPESLAIKEQISQYLKTKSGETSEELHALSYQSEIGQIVSKGGSLAAAFEALTKSFYIRISDRPASTTTKLSLAQSTLWNRCESLALLDALKPLADVSPSYSQIWLPGILLLKLQRATKLCKFREARSLLHNLRGYSWDDVNLEQEITVAEIQLEFWMENYTKALDLAWYALNRSLECEIDVTFQLRYMLLYTRILMATGEPERAFSLVLKHLLVAQKASLQSLCLEAVVILASILNRKMLNKESLAVIDSNMPAILESGSVELVAETFEILADASLDLSVKSSSRSLLSAWKYIIQSGTHYETSGNLKKLKEVCAKQLMISRLMEDQERTLQTQSVMKSIEKSIVGNGRVGLAS</sequence>
<gene>
    <name evidence="10" type="ORF">TRICI_000485</name>
</gene>
<keyword evidence="6" id="KW-0131">Cell cycle</keyword>
<feature type="domain" description="Anaphase-promoting complex subunit 5" evidence="9">
    <location>
        <begin position="250"/>
        <end position="334"/>
    </location>
</feature>
<dbReference type="GO" id="GO:0031145">
    <property type="term" value="P:anaphase-promoting complex-dependent catabolic process"/>
    <property type="evidence" value="ECO:0007669"/>
    <property type="project" value="TreeGrafter"/>
</dbReference>
<evidence type="ECO:0000259" key="9">
    <source>
        <dbReference type="Pfam" id="PF12862"/>
    </source>
</evidence>
<evidence type="ECO:0000256" key="1">
    <source>
        <dbReference type="ARBA" id="ARBA00007450"/>
    </source>
</evidence>
<keyword evidence="11" id="KW-1185">Reference proteome</keyword>
<dbReference type="PANTHER" id="PTHR12830">
    <property type="entry name" value="ANAPHASE-PROMOTING COMPLEX SUBUNIT 5"/>
    <property type="match status" value="1"/>
</dbReference>
<dbReference type="EMBL" id="SWFS01000040">
    <property type="protein sequence ID" value="KAA8917373.1"/>
    <property type="molecule type" value="Genomic_DNA"/>
</dbReference>
<dbReference type="InterPro" id="IPR037679">
    <property type="entry name" value="Apc5"/>
</dbReference>
<dbReference type="VEuPathDB" id="FungiDB:TRICI_000485"/>
<evidence type="ECO:0000256" key="8">
    <source>
        <dbReference type="SAM" id="MobiDB-lite"/>
    </source>
</evidence>
<evidence type="ECO:0000256" key="4">
    <source>
        <dbReference type="ARBA" id="ARBA00022776"/>
    </source>
</evidence>
<feature type="coiled-coil region" evidence="7">
    <location>
        <begin position="293"/>
        <end position="320"/>
    </location>
</feature>
<evidence type="ECO:0000256" key="3">
    <source>
        <dbReference type="ARBA" id="ARBA00022618"/>
    </source>
</evidence>
<keyword evidence="5" id="KW-0833">Ubl conjugation pathway</keyword>
<dbReference type="AlphaFoldDB" id="A0A642VDB0"/>
<dbReference type="PANTHER" id="PTHR12830:SF9">
    <property type="entry name" value="ANAPHASE-PROMOTING COMPLEX SUBUNIT 5"/>
    <property type="match status" value="1"/>
</dbReference>
<reference evidence="10" key="1">
    <citation type="journal article" date="2019" name="G3 (Bethesda)">
        <title>Genome Assemblies of Two Rare Opportunistic Yeast Pathogens: Diutina rugosa (syn. Candida rugosa) and Trichomonascus ciferrii (syn. Candida ciferrii).</title>
        <authorList>
            <person name="Mixao V."/>
            <person name="Saus E."/>
            <person name="Hansen A.P."/>
            <person name="Lass-Florl C."/>
            <person name="Gabaldon T."/>
        </authorList>
    </citation>
    <scope>NUCLEOTIDE SEQUENCE</scope>
    <source>
        <strain evidence="10">CBS 4856</strain>
    </source>
</reference>
<feature type="region of interest" description="Disordered" evidence="8">
    <location>
        <begin position="85"/>
        <end position="107"/>
    </location>
</feature>
<dbReference type="GO" id="GO:0051301">
    <property type="term" value="P:cell division"/>
    <property type="evidence" value="ECO:0007669"/>
    <property type="project" value="UniProtKB-KW"/>
</dbReference>
<comment type="caution">
    <text evidence="10">The sequence shown here is derived from an EMBL/GenBank/DDBJ whole genome shotgun (WGS) entry which is preliminary data.</text>
</comment>
<dbReference type="Proteomes" id="UP000761534">
    <property type="component" value="Unassembled WGS sequence"/>
</dbReference>
<proteinExistence type="inferred from homology"/>